<feature type="compositionally biased region" description="Basic and acidic residues" evidence="1">
    <location>
        <begin position="777"/>
        <end position="791"/>
    </location>
</feature>
<proteinExistence type="predicted"/>
<dbReference type="AlphaFoldDB" id="A0A2S4L1Q8"/>
<organism evidence="2 3">
    <name type="scientific">Tolypocladium paradoxum</name>
    <dbReference type="NCBI Taxonomy" id="94208"/>
    <lineage>
        <taxon>Eukaryota</taxon>
        <taxon>Fungi</taxon>
        <taxon>Dikarya</taxon>
        <taxon>Ascomycota</taxon>
        <taxon>Pezizomycotina</taxon>
        <taxon>Sordariomycetes</taxon>
        <taxon>Hypocreomycetidae</taxon>
        <taxon>Hypocreales</taxon>
        <taxon>Ophiocordycipitaceae</taxon>
        <taxon>Tolypocladium</taxon>
    </lineage>
</organism>
<evidence type="ECO:0000313" key="2">
    <source>
        <dbReference type="EMBL" id="POR36371.1"/>
    </source>
</evidence>
<feature type="region of interest" description="Disordered" evidence="1">
    <location>
        <begin position="623"/>
        <end position="643"/>
    </location>
</feature>
<keyword evidence="3" id="KW-1185">Reference proteome</keyword>
<feature type="compositionally biased region" description="Pro residues" evidence="1">
    <location>
        <begin position="322"/>
        <end position="333"/>
    </location>
</feature>
<evidence type="ECO:0000313" key="3">
    <source>
        <dbReference type="Proteomes" id="UP000237481"/>
    </source>
</evidence>
<sequence>MPITLGNARRGPKVPDVMEDLLWDDDMSHARDDPLEHVHILGDRSDWEPWRQEMEGFARTWGVWDYVDPKGAKQLESPTRPAVPELPAVEGIAKRKQNETDEEYSLRLQQHRLQLELVSREYAINQERHRIDCLEYSIKLGEHATAKEEMNQLNKAIYWSVAHKWRCQLSGADAATPRLKLMKLERLLTASNPQASPVTVLSDDNVAKLTAKLECTGDRDWLAWANEVVELWERCLESGASSNHDSRFTELFLESAQSHHEEFCQDWRETGRTVSFDELIQDFVQSLLINHAMGPILHDLITERKMAMAMLDSPTLSAQSPPSLPALQSPPPSELAKPAKPAQTKSKARKCPGCQAVHRITDSRWWETCWVYHASMGRRGAPKWFKVTQEGLSSVNKRLLERAYNDGLPSEDIFEYLTFLRRPTDWQRWSREIEGFSRAWGVWQYVNPDATERLEKPVRPDLPTPPVFKECPKRRAYESSEDFQVRFQEYKFDREFLNTEYAMYQERYRVDCQEYSIRLANYTKVMERLSQLNSAIYATCSGTWRDCITDQSTATPQSKLRKLRESILPADVPVDDLLLVDLPVDLPTDLSVDPSDDPSFNPSVDPSVDVPVDFPAELPVPPTVDPSVDHSGGSSVDLPVRGPKRARAPFKDLKEVAARNVTDWEAWTRDYLDAWGKCNWKHDPQVDEDAKAMFLEAVSKRSESFSERWRAKIGPHASRGSKPLRVPELAGEFRAMLLREKTQSPASTRTTNGVRQKSPKESQKRSPESGRQSTDGQSRRSESRGRSETEFTRCPGCHMQHQVKVDAWWETCFVYHQLSGKKEVPKFFYVTMASQVQVENWLRDHPKESELADKWEPEEGMDTRRRQLVQDLGW</sequence>
<feature type="region of interest" description="Disordered" evidence="1">
    <location>
        <begin position="314"/>
        <end position="348"/>
    </location>
</feature>
<dbReference type="Proteomes" id="UP000237481">
    <property type="component" value="Unassembled WGS sequence"/>
</dbReference>
<feature type="region of interest" description="Disordered" evidence="1">
    <location>
        <begin position="739"/>
        <end position="792"/>
    </location>
</feature>
<name>A0A2S4L1Q8_9HYPO</name>
<protein>
    <submittedName>
        <fullName evidence="2">Uncharacterized protein</fullName>
    </submittedName>
</protein>
<gene>
    <name evidence="2" type="ORF">TPAR_03417</name>
</gene>
<comment type="caution">
    <text evidence="2">The sequence shown here is derived from an EMBL/GenBank/DDBJ whole genome shotgun (WGS) entry which is preliminary data.</text>
</comment>
<reference evidence="2 3" key="1">
    <citation type="submission" date="2018-01" db="EMBL/GenBank/DDBJ databases">
        <title>Harnessing the power of phylogenomics to disentangle the directionality and signatures of interkingdom host jumping in the parasitic fungal genus Tolypocladium.</title>
        <authorList>
            <person name="Quandt C.A."/>
            <person name="Patterson W."/>
            <person name="Spatafora J.W."/>
        </authorList>
    </citation>
    <scope>NUCLEOTIDE SEQUENCE [LARGE SCALE GENOMIC DNA]</scope>
    <source>
        <strain evidence="2 3">NRBC 100945</strain>
    </source>
</reference>
<feature type="compositionally biased region" description="Polar residues" evidence="1">
    <location>
        <begin position="743"/>
        <end position="755"/>
    </location>
</feature>
<dbReference type="EMBL" id="PKSG01000328">
    <property type="protein sequence ID" value="POR36371.1"/>
    <property type="molecule type" value="Genomic_DNA"/>
</dbReference>
<accession>A0A2S4L1Q8</accession>
<feature type="compositionally biased region" description="Basic and acidic residues" evidence="1">
    <location>
        <begin position="758"/>
        <end position="768"/>
    </location>
</feature>
<dbReference type="OrthoDB" id="4961108at2759"/>
<evidence type="ECO:0000256" key="1">
    <source>
        <dbReference type="SAM" id="MobiDB-lite"/>
    </source>
</evidence>